<evidence type="ECO:0000256" key="6">
    <source>
        <dbReference type="ARBA" id="ARBA00022679"/>
    </source>
</evidence>
<keyword evidence="7 13" id="KW-0812">Transmembrane</keyword>
<protein>
    <recommendedName>
        <fullName evidence="4">dolichyl-phosphate beta-glucosyltransferase</fullName>
        <ecNumber evidence="4">2.4.1.117</ecNumber>
    </recommendedName>
</protein>
<dbReference type="EMBL" id="JAFCIX010000567">
    <property type="protein sequence ID" value="KAH6587255.1"/>
    <property type="molecule type" value="Genomic_DNA"/>
</dbReference>
<keyword evidence="8" id="KW-0256">Endoplasmic reticulum</keyword>
<evidence type="ECO:0000259" key="14">
    <source>
        <dbReference type="Pfam" id="PF00535"/>
    </source>
</evidence>
<dbReference type="InterPro" id="IPR001173">
    <property type="entry name" value="Glyco_trans_2-like"/>
</dbReference>
<comment type="similarity">
    <text evidence="3">Belongs to the glycosyltransferase 2 family.</text>
</comment>
<gene>
    <name evidence="15" type="ORF">BASA50_001388</name>
</gene>
<evidence type="ECO:0000256" key="4">
    <source>
        <dbReference type="ARBA" id="ARBA00012583"/>
    </source>
</evidence>
<comment type="pathway">
    <text evidence="2">Protein modification; protein glycosylation.</text>
</comment>
<comment type="subcellular location">
    <subcellularLocation>
        <location evidence="1">Endoplasmic reticulum membrane</location>
        <topology evidence="1">Single-pass membrane protein</topology>
    </subcellularLocation>
</comment>
<dbReference type="CDD" id="cd04188">
    <property type="entry name" value="DPG_synthase"/>
    <property type="match status" value="1"/>
</dbReference>
<dbReference type="EC" id="2.4.1.117" evidence="4"/>
<dbReference type="InterPro" id="IPR029044">
    <property type="entry name" value="Nucleotide-diphossugar_trans"/>
</dbReference>
<keyword evidence="6" id="KW-0808">Transferase</keyword>
<evidence type="ECO:0000256" key="1">
    <source>
        <dbReference type="ARBA" id="ARBA00004389"/>
    </source>
</evidence>
<evidence type="ECO:0000256" key="13">
    <source>
        <dbReference type="SAM" id="Phobius"/>
    </source>
</evidence>
<keyword evidence="5" id="KW-0328">Glycosyltransferase</keyword>
<keyword evidence="10 13" id="KW-1133">Transmembrane helix</keyword>
<reference evidence="15 16" key="1">
    <citation type="submission" date="2021-02" db="EMBL/GenBank/DDBJ databases">
        <title>Variation within the Batrachochytrium salamandrivorans European outbreak.</title>
        <authorList>
            <person name="Kelly M."/>
            <person name="Pasmans F."/>
            <person name="Shea T.P."/>
            <person name="Munoz J.F."/>
            <person name="Carranza S."/>
            <person name="Cuomo C.A."/>
            <person name="Martel A."/>
        </authorList>
    </citation>
    <scope>NUCLEOTIDE SEQUENCE [LARGE SCALE GENOMIC DNA]</scope>
    <source>
        <strain evidence="15 16">AMFP18/2</strain>
    </source>
</reference>
<dbReference type="Proteomes" id="UP001648503">
    <property type="component" value="Unassembled WGS sequence"/>
</dbReference>
<feature type="domain" description="Glycosyltransferase 2-like" evidence="14">
    <location>
        <begin position="76"/>
        <end position="263"/>
    </location>
</feature>
<feature type="transmembrane region" description="Helical" evidence="13">
    <location>
        <begin position="12"/>
        <end position="32"/>
    </location>
</feature>
<sequence>MMDEWSLELSVAGISTLLITAAALAIAVLLLLSPKPRPSTPSECKYLDPLTKTPLPFPSLVKASAGSAPDSRVRLSVVVPAYCEQDRLPAMISEAVNVLDSRLTDPTFSYEIIIVDDGSKDQTTTVALELAEAHMKKQAGHPKINIRREIRVMTLELNRGKGGAVTQGVLASRGDLILFVDADGASRFEDIKKLEEALLAIETDSLGVALGSRAHMVDSESVVKRSFMRNFLMQGFHMAVFLLGVQSIKDTQCGFKLFTRDSAKLIFPCMHTEGWIFDIEVLLLAEFQHIPIAEVPISWHEVEGSKMSLLRDAVEMLVQLIMIRLNFMFGFWHVSKKSPK</sequence>
<evidence type="ECO:0000256" key="10">
    <source>
        <dbReference type="ARBA" id="ARBA00022989"/>
    </source>
</evidence>
<dbReference type="InterPro" id="IPR035518">
    <property type="entry name" value="DPG_synthase"/>
</dbReference>
<accession>A0ABQ8EVK9</accession>
<evidence type="ECO:0000256" key="8">
    <source>
        <dbReference type="ARBA" id="ARBA00022824"/>
    </source>
</evidence>
<dbReference type="PANTHER" id="PTHR10859:SF91">
    <property type="entry name" value="DOLICHYL-PHOSPHATE BETA-GLUCOSYLTRANSFERASE"/>
    <property type="match status" value="1"/>
</dbReference>
<name>A0ABQ8EVK9_9FUNG</name>
<organism evidence="15 16">
    <name type="scientific">Batrachochytrium salamandrivorans</name>
    <dbReference type="NCBI Taxonomy" id="1357716"/>
    <lineage>
        <taxon>Eukaryota</taxon>
        <taxon>Fungi</taxon>
        <taxon>Fungi incertae sedis</taxon>
        <taxon>Chytridiomycota</taxon>
        <taxon>Chytridiomycota incertae sedis</taxon>
        <taxon>Chytridiomycetes</taxon>
        <taxon>Rhizophydiales</taxon>
        <taxon>Rhizophydiales incertae sedis</taxon>
        <taxon>Batrachochytrium</taxon>
    </lineage>
</organism>
<dbReference type="PANTHER" id="PTHR10859">
    <property type="entry name" value="GLYCOSYL TRANSFERASE"/>
    <property type="match status" value="1"/>
</dbReference>
<dbReference type="Pfam" id="PF00535">
    <property type="entry name" value="Glycos_transf_2"/>
    <property type="match status" value="1"/>
</dbReference>
<keyword evidence="11 13" id="KW-0472">Membrane</keyword>
<evidence type="ECO:0000256" key="5">
    <source>
        <dbReference type="ARBA" id="ARBA00022676"/>
    </source>
</evidence>
<evidence type="ECO:0000256" key="9">
    <source>
        <dbReference type="ARBA" id="ARBA00022968"/>
    </source>
</evidence>
<keyword evidence="9" id="KW-0735">Signal-anchor</keyword>
<evidence type="ECO:0000256" key="3">
    <source>
        <dbReference type="ARBA" id="ARBA00006739"/>
    </source>
</evidence>
<evidence type="ECO:0000313" key="15">
    <source>
        <dbReference type="EMBL" id="KAH6587255.1"/>
    </source>
</evidence>
<dbReference type="SUPFAM" id="SSF53448">
    <property type="entry name" value="Nucleotide-diphospho-sugar transferases"/>
    <property type="match status" value="1"/>
</dbReference>
<evidence type="ECO:0000256" key="2">
    <source>
        <dbReference type="ARBA" id="ARBA00004922"/>
    </source>
</evidence>
<evidence type="ECO:0000256" key="12">
    <source>
        <dbReference type="ARBA" id="ARBA00045097"/>
    </source>
</evidence>
<evidence type="ECO:0000256" key="11">
    <source>
        <dbReference type="ARBA" id="ARBA00023136"/>
    </source>
</evidence>
<keyword evidence="16" id="KW-1185">Reference proteome</keyword>
<comment type="catalytic activity">
    <reaction evidence="12">
        <text>a di-trans,poly-cis-dolichyl phosphate + UDP-alpha-D-glucose = a di-trans,poly-cis-dolichyl beta-D-glucosyl phosphate + UDP</text>
        <dbReference type="Rhea" id="RHEA:15401"/>
        <dbReference type="Rhea" id="RHEA-COMP:19498"/>
        <dbReference type="Rhea" id="RHEA-COMP:19502"/>
        <dbReference type="ChEBI" id="CHEBI:57525"/>
        <dbReference type="ChEBI" id="CHEBI:57683"/>
        <dbReference type="ChEBI" id="CHEBI:58223"/>
        <dbReference type="ChEBI" id="CHEBI:58885"/>
        <dbReference type="EC" id="2.4.1.117"/>
    </reaction>
    <physiologicalReaction direction="left-to-right" evidence="12">
        <dbReference type="Rhea" id="RHEA:15402"/>
    </physiologicalReaction>
</comment>
<dbReference type="Gene3D" id="3.90.550.10">
    <property type="entry name" value="Spore Coat Polysaccharide Biosynthesis Protein SpsA, Chain A"/>
    <property type="match status" value="1"/>
</dbReference>
<evidence type="ECO:0000313" key="16">
    <source>
        <dbReference type="Proteomes" id="UP001648503"/>
    </source>
</evidence>
<evidence type="ECO:0000256" key="7">
    <source>
        <dbReference type="ARBA" id="ARBA00022692"/>
    </source>
</evidence>
<comment type="caution">
    <text evidence="15">The sequence shown here is derived from an EMBL/GenBank/DDBJ whole genome shotgun (WGS) entry which is preliminary data.</text>
</comment>
<proteinExistence type="inferred from homology"/>